<evidence type="ECO:0000256" key="7">
    <source>
        <dbReference type="ARBA" id="ARBA00022840"/>
    </source>
</evidence>
<dbReference type="Gene3D" id="3.40.50.1000">
    <property type="entry name" value="HAD superfamily/HAD-like"/>
    <property type="match status" value="2"/>
</dbReference>
<dbReference type="Gene3D" id="1.20.1110.10">
    <property type="entry name" value="Calcium-transporting ATPase, transmembrane domain"/>
    <property type="match status" value="1"/>
</dbReference>
<dbReference type="InterPro" id="IPR006539">
    <property type="entry name" value="P-type_ATPase_IV"/>
</dbReference>
<keyword evidence="10 14" id="KW-1133">Transmembrane helix</keyword>
<evidence type="ECO:0000313" key="17">
    <source>
        <dbReference type="EMBL" id="CAL8105068.1"/>
    </source>
</evidence>
<evidence type="ECO:0000256" key="11">
    <source>
        <dbReference type="ARBA" id="ARBA00023136"/>
    </source>
</evidence>
<feature type="transmembrane region" description="Helical" evidence="14">
    <location>
        <begin position="1547"/>
        <end position="1567"/>
    </location>
</feature>
<feature type="compositionally biased region" description="Low complexity" evidence="13">
    <location>
        <begin position="1039"/>
        <end position="1053"/>
    </location>
</feature>
<feature type="transmembrane region" description="Helical" evidence="14">
    <location>
        <begin position="698"/>
        <end position="724"/>
    </location>
</feature>
<reference evidence="17 18" key="1">
    <citation type="submission" date="2024-08" db="EMBL/GenBank/DDBJ databases">
        <authorList>
            <person name="Cucini C."/>
            <person name="Frati F."/>
        </authorList>
    </citation>
    <scope>NUCLEOTIDE SEQUENCE [LARGE SCALE GENOMIC DNA]</scope>
</reference>
<feature type="transmembrane region" description="Helical" evidence="14">
    <location>
        <begin position="1624"/>
        <end position="1642"/>
    </location>
</feature>
<dbReference type="InterPro" id="IPR023298">
    <property type="entry name" value="ATPase_P-typ_TM_dom_sf"/>
</dbReference>
<evidence type="ECO:0000256" key="6">
    <source>
        <dbReference type="ARBA" id="ARBA00022741"/>
    </source>
</evidence>
<organism evidence="17 18">
    <name type="scientific">Orchesella dallaii</name>
    <dbReference type="NCBI Taxonomy" id="48710"/>
    <lineage>
        <taxon>Eukaryota</taxon>
        <taxon>Metazoa</taxon>
        <taxon>Ecdysozoa</taxon>
        <taxon>Arthropoda</taxon>
        <taxon>Hexapoda</taxon>
        <taxon>Collembola</taxon>
        <taxon>Entomobryomorpha</taxon>
        <taxon>Entomobryoidea</taxon>
        <taxon>Orchesellidae</taxon>
        <taxon>Orchesellinae</taxon>
        <taxon>Orchesella</taxon>
    </lineage>
</organism>
<dbReference type="InterPro" id="IPR032630">
    <property type="entry name" value="P_typ_ATPase_c"/>
</dbReference>
<accession>A0ABP1QIY1</accession>
<evidence type="ECO:0000256" key="5">
    <source>
        <dbReference type="ARBA" id="ARBA00022723"/>
    </source>
</evidence>
<comment type="caution">
    <text evidence="17">The sequence shown here is derived from an EMBL/GenBank/DDBJ whole genome shotgun (WGS) entry which is preliminary data.</text>
</comment>
<protein>
    <recommendedName>
        <fullName evidence="3">P-type phospholipid transporter</fullName>
        <ecNumber evidence="3">7.6.2.1</ecNumber>
    </recommendedName>
</protein>
<dbReference type="SUPFAM" id="SSF81653">
    <property type="entry name" value="Calcium ATPase, transduction domain A"/>
    <property type="match status" value="1"/>
</dbReference>
<keyword evidence="7" id="KW-0067">ATP-binding</keyword>
<evidence type="ECO:0000256" key="8">
    <source>
        <dbReference type="ARBA" id="ARBA00022842"/>
    </source>
</evidence>
<evidence type="ECO:0000256" key="3">
    <source>
        <dbReference type="ARBA" id="ARBA00012189"/>
    </source>
</evidence>
<dbReference type="InterPro" id="IPR032631">
    <property type="entry name" value="P-type_ATPase_N"/>
</dbReference>
<gene>
    <name evidence="17" type="ORF">ODALV1_LOCUS11946</name>
</gene>
<feature type="domain" description="P-type ATPase C-terminal" evidence="16">
    <location>
        <begin position="1483"/>
        <end position="1728"/>
    </location>
</feature>
<dbReference type="Gene3D" id="2.70.150.10">
    <property type="entry name" value="Calcium-transporting ATPase, cytoplasmic transduction domain A"/>
    <property type="match status" value="1"/>
</dbReference>
<evidence type="ECO:0000256" key="2">
    <source>
        <dbReference type="ARBA" id="ARBA00008109"/>
    </source>
</evidence>
<feature type="compositionally biased region" description="Gly residues" evidence="13">
    <location>
        <begin position="231"/>
        <end position="247"/>
    </location>
</feature>
<keyword evidence="6" id="KW-0547">Nucleotide-binding</keyword>
<feature type="transmembrane region" description="Helical" evidence="14">
    <location>
        <begin position="751"/>
        <end position="774"/>
    </location>
</feature>
<feature type="region of interest" description="Disordered" evidence="13">
    <location>
        <begin position="1034"/>
        <end position="1056"/>
    </location>
</feature>
<feature type="transmembrane region" description="Helical" evidence="14">
    <location>
        <begin position="1654"/>
        <end position="1674"/>
    </location>
</feature>
<dbReference type="Pfam" id="PF16209">
    <property type="entry name" value="PhoLip_ATPase_N"/>
    <property type="match status" value="1"/>
</dbReference>
<dbReference type="InterPro" id="IPR018303">
    <property type="entry name" value="ATPase_P-typ_P_site"/>
</dbReference>
<dbReference type="PROSITE" id="PS00154">
    <property type="entry name" value="ATPASE_E1_E2"/>
    <property type="match status" value="1"/>
</dbReference>
<dbReference type="SFLD" id="SFLDS00003">
    <property type="entry name" value="Haloacid_Dehalogenase"/>
    <property type="match status" value="1"/>
</dbReference>
<evidence type="ECO:0000256" key="14">
    <source>
        <dbReference type="SAM" id="Phobius"/>
    </source>
</evidence>
<feature type="domain" description="P-type ATPase N-terminal" evidence="15">
    <location>
        <begin position="444"/>
        <end position="503"/>
    </location>
</feature>
<feature type="region of interest" description="Disordered" evidence="13">
    <location>
        <begin position="1"/>
        <end position="106"/>
    </location>
</feature>
<dbReference type="NCBIfam" id="TIGR01494">
    <property type="entry name" value="ATPase_P-type"/>
    <property type="match status" value="3"/>
</dbReference>
<name>A0ABP1QIY1_9HEXA</name>
<evidence type="ECO:0000259" key="16">
    <source>
        <dbReference type="Pfam" id="PF16212"/>
    </source>
</evidence>
<dbReference type="EC" id="7.6.2.1" evidence="3"/>
<dbReference type="Proteomes" id="UP001642540">
    <property type="component" value="Unassembled WGS sequence"/>
</dbReference>
<feature type="compositionally biased region" description="Low complexity" evidence="13">
    <location>
        <begin position="253"/>
        <end position="267"/>
    </location>
</feature>
<evidence type="ECO:0000256" key="10">
    <source>
        <dbReference type="ARBA" id="ARBA00022989"/>
    </source>
</evidence>
<dbReference type="EMBL" id="CAXLJM020000036">
    <property type="protein sequence ID" value="CAL8105068.1"/>
    <property type="molecule type" value="Genomic_DNA"/>
</dbReference>
<feature type="compositionally biased region" description="Basic and acidic residues" evidence="13">
    <location>
        <begin position="368"/>
        <end position="383"/>
    </location>
</feature>
<dbReference type="Pfam" id="PF13246">
    <property type="entry name" value="Cation_ATPase"/>
    <property type="match status" value="1"/>
</dbReference>
<keyword evidence="4 14" id="KW-0812">Transmembrane</keyword>
<dbReference type="InterPro" id="IPR036412">
    <property type="entry name" value="HAD-like_sf"/>
</dbReference>
<dbReference type="CDD" id="cd02073">
    <property type="entry name" value="P-type_ATPase_APLT_Dnf-like"/>
    <property type="match status" value="1"/>
</dbReference>
<feature type="compositionally biased region" description="Polar residues" evidence="13">
    <location>
        <begin position="93"/>
        <end position="106"/>
    </location>
</feature>
<dbReference type="InterPro" id="IPR044492">
    <property type="entry name" value="P_typ_ATPase_HD_dom"/>
</dbReference>
<dbReference type="InterPro" id="IPR023299">
    <property type="entry name" value="ATPase_P-typ_cyto_dom_N"/>
</dbReference>
<dbReference type="InterPro" id="IPR008250">
    <property type="entry name" value="ATPase_P-typ_transduc_dom_A_sf"/>
</dbReference>
<feature type="region of interest" description="Disordered" evidence="13">
    <location>
        <begin position="972"/>
        <end position="1013"/>
    </location>
</feature>
<comment type="catalytic activity">
    <reaction evidence="12">
        <text>ATP + H2O + phospholipidSide 1 = ADP + phosphate + phospholipidSide 2.</text>
        <dbReference type="EC" id="7.6.2.1"/>
    </reaction>
</comment>
<dbReference type="InterPro" id="IPR023214">
    <property type="entry name" value="HAD_sf"/>
</dbReference>
<evidence type="ECO:0000256" key="1">
    <source>
        <dbReference type="ARBA" id="ARBA00004141"/>
    </source>
</evidence>
<feature type="transmembrane region" description="Helical" evidence="14">
    <location>
        <begin position="1515"/>
        <end position="1535"/>
    </location>
</feature>
<evidence type="ECO:0000256" key="9">
    <source>
        <dbReference type="ARBA" id="ARBA00022967"/>
    </source>
</evidence>
<dbReference type="InterPro" id="IPR001757">
    <property type="entry name" value="P_typ_ATPase"/>
</dbReference>
<feature type="compositionally biased region" description="Low complexity" evidence="13">
    <location>
        <begin position="992"/>
        <end position="1003"/>
    </location>
</feature>
<evidence type="ECO:0000256" key="12">
    <source>
        <dbReference type="ARBA" id="ARBA00034036"/>
    </source>
</evidence>
<dbReference type="SUPFAM" id="SSF56784">
    <property type="entry name" value="HAD-like"/>
    <property type="match status" value="1"/>
</dbReference>
<feature type="compositionally biased region" description="Polar residues" evidence="13">
    <location>
        <begin position="44"/>
        <end position="59"/>
    </location>
</feature>
<feature type="transmembrane region" description="Helical" evidence="14">
    <location>
        <begin position="1597"/>
        <end position="1618"/>
    </location>
</feature>
<dbReference type="SUPFAM" id="SSF81665">
    <property type="entry name" value="Calcium ATPase, transmembrane domain M"/>
    <property type="match status" value="1"/>
</dbReference>
<dbReference type="PANTHER" id="PTHR24092">
    <property type="entry name" value="PROBABLE PHOSPHOLIPID-TRANSPORTING ATPASE"/>
    <property type="match status" value="1"/>
</dbReference>
<comment type="subcellular location">
    <subcellularLocation>
        <location evidence="1">Membrane</location>
        <topology evidence="1">Multi-pass membrane protein</topology>
    </subcellularLocation>
</comment>
<feature type="region of interest" description="Disordered" evidence="13">
    <location>
        <begin position="223"/>
        <end position="274"/>
    </location>
</feature>
<evidence type="ECO:0000259" key="15">
    <source>
        <dbReference type="Pfam" id="PF16209"/>
    </source>
</evidence>
<evidence type="ECO:0000256" key="13">
    <source>
        <dbReference type="SAM" id="MobiDB-lite"/>
    </source>
</evidence>
<feature type="region of interest" description="Disordered" evidence="13">
    <location>
        <begin position="344"/>
        <end position="383"/>
    </location>
</feature>
<dbReference type="PANTHER" id="PTHR24092:SF218">
    <property type="entry name" value="PHOSPHOLIPID-TRANSPORTING ATPASE"/>
    <property type="match status" value="1"/>
</dbReference>
<keyword evidence="9" id="KW-1278">Translocase</keyword>
<keyword evidence="5" id="KW-0479">Metal-binding</keyword>
<evidence type="ECO:0000313" key="18">
    <source>
        <dbReference type="Proteomes" id="UP001642540"/>
    </source>
</evidence>
<dbReference type="Pfam" id="PF16212">
    <property type="entry name" value="PhoLip_ATPase_C"/>
    <property type="match status" value="1"/>
</dbReference>
<comment type="similarity">
    <text evidence="2">Belongs to the cation transport ATPase (P-type) (TC 3.A.3) family. Type IV subfamily.</text>
</comment>
<dbReference type="Gene3D" id="3.40.1110.10">
    <property type="entry name" value="Calcium-transporting ATPase, cytoplasmic domain N"/>
    <property type="match status" value="2"/>
</dbReference>
<dbReference type="SUPFAM" id="SSF81660">
    <property type="entry name" value="Metal cation-transporting ATPase, ATP-binding domain N"/>
    <property type="match status" value="1"/>
</dbReference>
<keyword evidence="18" id="KW-1185">Reference proteome</keyword>
<dbReference type="NCBIfam" id="TIGR01652">
    <property type="entry name" value="ATPase-Plipid"/>
    <property type="match status" value="2"/>
</dbReference>
<proteinExistence type="inferred from homology"/>
<keyword evidence="11 14" id="KW-0472">Membrane</keyword>
<dbReference type="SFLD" id="SFLDG00002">
    <property type="entry name" value="C1.7:_P-type_atpase_like"/>
    <property type="match status" value="1"/>
</dbReference>
<dbReference type="SFLD" id="SFLDF00027">
    <property type="entry name" value="p-type_atpase"/>
    <property type="match status" value="1"/>
</dbReference>
<evidence type="ECO:0000256" key="4">
    <source>
        <dbReference type="ARBA" id="ARBA00022692"/>
    </source>
</evidence>
<keyword evidence="8" id="KW-0460">Magnesium</keyword>
<sequence length="1804" mass="199448">MSSKRDQTATVVEQEEENGKATMYVFPAPSECPDPLNLGERDTTASSSAQPQGTPVTTETRLRHPPHQEISYVKPVSRPRQISGGGGVGGHSAQPSASASTMPSEGNQVDFGIGAAFTVRGVQHPHSEMPLTTTVAPQQQAPSVTLKGIPGPPRGKPPLLKTASLGPGISAFGSEEERQKALGKSVIQSVRHAPVPTCSLSNINKVGNQTDSSRVVHGALQTSSNNVSSSGVGGSGAPTGGISGGGVPLPALSSVTGTTTNTSNMMSGVGGVSGSSGSSVVVGGMKMPQKSALKGHYRSASHGGVIAPSRTIDVGSVTSADCVKPSVMKRGHTRAASHGQIVEDPNQSTLKGHSRAPSKTDFILPPGHLEKEKERERSGSDAMLKEVYTKGHSRQASRSESIYTLRQHPVSSRSKFFFWRKPKTESSRNRKIVPNHIVPPNTPSDQHPNGKYCQNRICTTKYTAISFLPKNLFEQFHRFANLYFISIVLLNWIPTISAFGKEIAMLPVMFVLGVTAIKDLFEDRRRYNSDKRINNATCRVWNRESRRYMKVRWKDMRVGDIVHLSCNEPIPADILLLKTSDPNGLCYIETMNLDGESNLKQREVVRGFVEKQEEFDVGKFDSTIEVENPTTKVYHFTGKLLHKDLTQVPLSKENLLLRDCYLKNTDFVEGIVIYAGQDTKAMLNNGGPRHKRTGLERLMNIEVVWCVVILAVLCIIGATGATLWSSTYDDTEVPFLPRKEDGESEHPLVRAFLSFLTFIILLQVMIPLSLYVTIELTKLLQIYHIHNDVDLYDPETNKRIQCRAMNITEDLGQIQYIFSDKTGTLTENKMMFRRCCVAGVDYNHAQSTAAEEQRYKKSNSSPPLKINPTLNERISLAAAKLASDASDFPEDQRKDVQKIYDFFMVLASCNTVVVAKHPHHDNMNASGVIESSSEQNLNQYNRLTPIRELADQSLPSSNYSIQDPNQRLVEYQAEPDSCDSSQSASETPVLHSLSSTISQTSASQPPPEPTIVKPVKSMGALAALKRPRILDFKAGRPLSPISSSNETTPTESPAQRPRFLQIPPILSRFNKTFQVSSPNAAQVATPSPSEIKPIYEAESPDELALVQAAYAYNCRLIQRTPQSIKVAVPGEGAVEYKVLQTFPFDSVRKRMSIVLKHAVTKEIILYCKGADGAIFGRLRADRANAELVSRTQTCINNYAREGLRVLVMAKRKLTQEEYGSWLAKFEEAELDMVNRDKRMYEAWCSLESNMELVGATGVEDRLQDRVPETIEALRNAGIVVWVLTGDKQETAENIAYSCKLFTPSMDIIKLNARSKDQADKCITFYLEQIEKMKLYNQNSGIGAKSDNNQSSNLDGMNIMELQRNNYNSESSYGNDASLQHRDSNAFFQLSTNERALVVDGKTLTFILDVKAGLISKFLRLTRHCSSVLCCRATPLQKACIVSSVKDQLGMITLAIGDGANDVSMIQRADIGIGISGKEGMQAVMASDFAISKFKFLEKLLLVHGHWCYDRLARMILYFFYKNAAFVFVIFWYQLLNGWSGSVMIDQMYLMVFNLFFTALPPMAIGVYDQDASAELLLSMPKLYKQGRLQIIHQPHTFWLNMLDALYQSIVIFFLAYGAYNGSDVGMFEFGTTITVSCMFAMLSHMAIEAKSWTMIHVLSILVSVLFFYAFAFIYNTVCINCLGFENPFWVIHEIITSPVHWLTVLVSTVLAVLPRMTVRCLLTSIYPSDVTKALLLKSARQGNAGNREEELFGSWSRSSSSSSVVKSQISFFCCRKMDHGHGPGPPSDIDNGVTSPTIIPTVAT</sequence>